<dbReference type="PANTHER" id="PTHR34388">
    <property type="entry name" value="DNA POLYMERASE III SUBUNIT DELTA"/>
    <property type="match status" value="1"/>
</dbReference>
<organism evidence="11 12">
    <name type="scientific">Thermodesulforhabdus norvegica</name>
    <dbReference type="NCBI Taxonomy" id="39841"/>
    <lineage>
        <taxon>Bacteria</taxon>
        <taxon>Pseudomonadati</taxon>
        <taxon>Thermodesulfobacteriota</taxon>
        <taxon>Syntrophobacteria</taxon>
        <taxon>Syntrophobacterales</taxon>
        <taxon>Thermodesulforhabdaceae</taxon>
        <taxon>Thermodesulforhabdus</taxon>
    </lineage>
</organism>
<evidence type="ECO:0000256" key="5">
    <source>
        <dbReference type="ARBA" id="ARBA00022705"/>
    </source>
</evidence>
<evidence type="ECO:0000313" key="11">
    <source>
        <dbReference type="EMBL" id="SFM79181.1"/>
    </source>
</evidence>
<dbReference type="Gene3D" id="3.40.50.300">
    <property type="entry name" value="P-loop containing nucleotide triphosphate hydrolases"/>
    <property type="match status" value="1"/>
</dbReference>
<keyword evidence="3" id="KW-0808">Transferase</keyword>
<dbReference type="GO" id="GO:0009360">
    <property type="term" value="C:DNA polymerase III complex"/>
    <property type="evidence" value="ECO:0007669"/>
    <property type="project" value="InterPro"/>
</dbReference>
<dbReference type="InterPro" id="IPR027417">
    <property type="entry name" value="P-loop_NTPase"/>
</dbReference>
<evidence type="ECO:0000256" key="8">
    <source>
        <dbReference type="ARBA" id="ARBA00049244"/>
    </source>
</evidence>
<evidence type="ECO:0000259" key="9">
    <source>
        <dbReference type="Pfam" id="PF06144"/>
    </source>
</evidence>
<evidence type="ECO:0000256" key="3">
    <source>
        <dbReference type="ARBA" id="ARBA00022679"/>
    </source>
</evidence>
<protein>
    <recommendedName>
        <fullName evidence="2">DNA polymerase III subunit delta</fullName>
        <ecNumber evidence="1">2.7.7.7</ecNumber>
    </recommendedName>
</protein>
<dbReference type="Gene3D" id="1.10.8.60">
    <property type="match status" value="1"/>
</dbReference>
<keyword evidence="6" id="KW-0239">DNA-directed DNA polymerase</keyword>
<evidence type="ECO:0000256" key="1">
    <source>
        <dbReference type="ARBA" id="ARBA00012417"/>
    </source>
</evidence>
<keyword evidence="12" id="KW-1185">Reference proteome</keyword>
<dbReference type="GO" id="GO:0006261">
    <property type="term" value="P:DNA-templated DNA replication"/>
    <property type="evidence" value="ECO:0007669"/>
    <property type="project" value="TreeGrafter"/>
</dbReference>
<dbReference type="EC" id="2.7.7.7" evidence="1"/>
<reference evidence="11 12" key="1">
    <citation type="submission" date="2016-10" db="EMBL/GenBank/DDBJ databases">
        <authorList>
            <person name="de Groot N.N."/>
        </authorList>
    </citation>
    <scope>NUCLEOTIDE SEQUENCE [LARGE SCALE GENOMIC DNA]</scope>
    <source>
        <strain evidence="11 12">DSM 9990</strain>
    </source>
</reference>
<dbReference type="SUPFAM" id="SSF52540">
    <property type="entry name" value="P-loop containing nucleoside triphosphate hydrolases"/>
    <property type="match status" value="1"/>
</dbReference>
<evidence type="ECO:0000313" key="12">
    <source>
        <dbReference type="Proteomes" id="UP000199611"/>
    </source>
</evidence>
<evidence type="ECO:0000256" key="2">
    <source>
        <dbReference type="ARBA" id="ARBA00017703"/>
    </source>
</evidence>
<comment type="similarity">
    <text evidence="7">Belongs to the DNA polymerase HolA subunit family.</text>
</comment>
<dbReference type="RefSeq" id="WP_093394653.1">
    <property type="nucleotide sequence ID" value="NZ_FOUU01000004.1"/>
</dbReference>
<proteinExistence type="inferred from homology"/>
<dbReference type="EMBL" id="FOUU01000004">
    <property type="protein sequence ID" value="SFM79181.1"/>
    <property type="molecule type" value="Genomic_DNA"/>
</dbReference>
<dbReference type="GO" id="GO:0003677">
    <property type="term" value="F:DNA binding"/>
    <property type="evidence" value="ECO:0007669"/>
    <property type="project" value="InterPro"/>
</dbReference>
<keyword evidence="5" id="KW-0235">DNA replication</keyword>
<evidence type="ECO:0000259" key="10">
    <source>
        <dbReference type="Pfam" id="PF21694"/>
    </source>
</evidence>
<dbReference type="Gene3D" id="1.20.272.10">
    <property type="match status" value="1"/>
</dbReference>
<dbReference type="Pfam" id="PF06144">
    <property type="entry name" value="DNA_pol3_delta"/>
    <property type="match status" value="1"/>
</dbReference>
<dbReference type="InterPro" id="IPR005790">
    <property type="entry name" value="DNA_polIII_delta"/>
</dbReference>
<sequence>MNVSVNAGVYLIRGSDRFLVDQAREEVIKSITREDRASAYVKYFSAKTVNLDDIIEICRTRPIISRKVIIVLDDVEKSRRDGLKKLVQYVGKPSPNARLILLWNDVKGNGELEQAVKSGGGQVITPVALKPSQLPAWVRQRVKLKGKRITHGAVEILIELAGHDLSVLNGDIEKLVLFVSDKEEITEDDVLNVSDRKVSYGIFDLADKIGDRKGAEALEILRNLMDAGESATALVSLIARHFRLLWQVKDYVAENYDSRTIARELNLPLFVVEKLRDQSQKFSGKALRRIHAMLYSADRDIKSLGIPPVYLIERVVIESLCSDETKEKRARAFVKQVVP</sequence>
<dbReference type="AlphaFoldDB" id="A0A1I4TRD2"/>
<evidence type="ECO:0000256" key="4">
    <source>
        <dbReference type="ARBA" id="ARBA00022695"/>
    </source>
</evidence>
<keyword evidence="4" id="KW-0548">Nucleotidyltransferase</keyword>
<dbReference type="InterPro" id="IPR048466">
    <property type="entry name" value="DNA_pol3_delta-like_C"/>
</dbReference>
<dbReference type="OrthoDB" id="9769782at2"/>
<dbReference type="InterPro" id="IPR010372">
    <property type="entry name" value="DNA_pol3_delta_N"/>
</dbReference>
<name>A0A1I4TRD2_9BACT</name>
<dbReference type="SUPFAM" id="SSF48019">
    <property type="entry name" value="post-AAA+ oligomerization domain-like"/>
    <property type="match status" value="1"/>
</dbReference>
<evidence type="ECO:0000256" key="6">
    <source>
        <dbReference type="ARBA" id="ARBA00022932"/>
    </source>
</evidence>
<gene>
    <name evidence="11" type="ORF">SAMN05660836_01470</name>
</gene>
<accession>A0A1I4TRD2</accession>
<dbReference type="NCBIfam" id="TIGR01128">
    <property type="entry name" value="holA"/>
    <property type="match status" value="1"/>
</dbReference>
<dbReference type="STRING" id="39841.SAMN05660836_01470"/>
<dbReference type="PANTHER" id="PTHR34388:SF1">
    <property type="entry name" value="DNA POLYMERASE III SUBUNIT DELTA"/>
    <property type="match status" value="1"/>
</dbReference>
<dbReference type="Proteomes" id="UP000199611">
    <property type="component" value="Unassembled WGS sequence"/>
</dbReference>
<dbReference type="GO" id="GO:0003887">
    <property type="term" value="F:DNA-directed DNA polymerase activity"/>
    <property type="evidence" value="ECO:0007669"/>
    <property type="project" value="UniProtKB-KW"/>
</dbReference>
<feature type="domain" description="DNA polymerase III delta subunit-like C-terminal" evidence="10">
    <location>
        <begin position="202"/>
        <end position="317"/>
    </location>
</feature>
<comment type="catalytic activity">
    <reaction evidence="8">
        <text>DNA(n) + a 2'-deoxyribonucleoside 5'-triphosphate = DNA(n+1) + diphosphate</text>
        <dbReference type="Rhea" id="RHEA:22508"/>
        <dbReference type="Rhea" id="RHEA-COMP:17339"/>
        <dbReference type="Rhea" id="RHEA-COMP:17340"/>
        <dbReference type="ChEBI" id="CHEBI:33019"/>
        <dbReference type="ChEBI" id="CHEBI:61560"/>
        <dbReference type="ChEBI" id="CHEBI:173112"/>
        <dbReference type="EC" id="2.7.7.7"/>
    </reaction>
</comment>
<feature type="domain" description="DNA polymerase III delta N-terminal" evidence="9">
    <location>
        <begin position="10"/>
        <end position="104"/>
    </location>
</feature>
<evidence type="ECO:0000256" key="7">
    <source>
        <dbReference type="ARBA" id="ARBA00034754"/>
    </source>
</evidence>
<dbReference type="InterPro" id="IPR008921">
    <property type="entry name" value="DNA_pol3_clamp-load_cplx_C"/>
</dbReference>
<dbReference type="Pfam" id="PF21694">
    <property type="entry name" value="DNA_pol3_delta_C"/>
    <property type="match status" value="1"/>
</dbReference>